<dbReference type="PANTHER" id="PTHR30441">
    <property type="entry name" value="DUF748 DOMAIN-CONTAINING PROTEIN"/>
    <property type="match status" value="1"/>
</dbReference>
<dbReference type="PANTHER" id="PTHR30441:SF4">
    <property type="entry name" value="PROTEIN ASMA"/>
    <property type="match status" value="1"/>
</dbReference>
<accession>A0A5K7YRW9</accession>
<dbReference type="EMBL" id="AP021874">
    <property type="protein sequence ID" value="BBO72026.1"/>
    <property type="molecule type" value="Genomic_DNA"/>
</dbReference>
<reference evidence="1 2" key="1">
    <citation type="submission" date="2019-11" db="EMBL/GenBank/DDBJ databases">
        <title>Comparative genomics of hydrocarbon-degrading Desulfosarcina strains.</title>
        <authorList>
            <person name="Watanabe M."/>
            <person name="Kojima H."/>
            <person name="Fukui M."/>
        </authorList>
    </citation>
    <scope>NUCLEOTIDE SEQUENCE [LARGE SCALE GENOMIC DNA]</scope>
    <source>
        <strain evidence="1 2">PL12</strain>
    </source>
</reference>
<dbReference type="Proteomes" id="UP000427906">
    <property type="component" value="Chromosome"/>
</dbReference>
<evidence type="ECO:0000313" key="2">
    <source>
        <dbReference type="Proteomes" id="UP000427906"/>
    </source>
</evidence>
<dbReference type="GO" id="GO:0090313">
    <property type="term" value="P:regulation of protein targeting to membrane"/>
    <property type="evidence" value="ECO:0007669"/>
    <property type="project" value="TreeGrafter"/>
</dbReference>
<dbReference type="RefSeq" id="WP_155319788.1">
    <property type="nucleotide sequence ID" value="NZ_AP021874.1"/>
</dbReference>
<sequence>MRRTRKLFMVSVLCAGIAMALLLITVLTTRLLANREQVKSLIVSKTAQATGGTLDYDRLNVSLFPLPHLRARNVHLHRPQTFDVAARELSVYPRFLPILKGRVSIRQIVLVSPDLMIPVGSGPARPAVSPASEEHRSLQGRPGKAIDVFFGALKAIDPQTDLRIEDGAVTLWFTDAPDLRIGGIDARVENEDDGLSLTLDGRSDLTGRLTFSASVDIDAMQARGQATLSGMNLRPLLFYGALPGGITAEDTRAAATATFAVDGPETVNGRFDLRFPSLTVKRNGRTLDLEGVAVSGSMAYAGQRLSVAVDTLRSAKPALELTGAASIRPRSAPGGSVVEVRAAMDKLDIASAGALTRAVAGDLAAIRTAFSVARAGQLTDVAFFAGFETGSNGLQLTGMKASGHLAQGLVTIPGIETDLERMDGDVLYEDNHVAFKNVSGYIRGATFKGLDAAIDWEKESTLAISTRSVAVDTGPMYDWLTGFIGLDKFKDNVETLSGTARIHELDINGPLTEPEKWIFRIAGAPETLLATSPLVPFEVKLSGGEIIYTPGKEQAKGVRIDFLDGFIVASYQAKGIIVEESSVWRIDGSMGQAAIDWAGTVLPIPSHLQIKPPVELYDVKVEFNTTDTFSFTGGLKTGGGVDVRADFTVAPQDWQFRRIQFADGSSRATVSVRKNTHGIAIGFSGNVEKNTADRLLADNRVLSGRLEGEFQTEINRRQPLNSSFSGTLAGRGVHIIRLFPEPFDLNHFSIDGRDGVLKIGSSEVSLCNSLMVVDGVLERSDGDLIVDLNVDADRLDEQLIRALRPIGSGNADGAGKPAVPSTTAPRGAVHIQAANVTYGGMTWSPVQASVRLDGDNTRIQIDQADLCGISTTGMVEISPRGVGLRITPTATDASLQQTVDCLWHRPIQASSRYDLSGEIHLPPTKEDPAAFLSGQMEFSSLNGRIESDYVLMKIFSVLNITEVFTGGKSDLAEKGYGYTKAYASAEIGEGKLTFNEILLDGNSLKITGQGNIDLGTNTVDIILLAAPLKTIDRIVNKIPIIGYIMGGSLISVPLGVKGKMGDLSVVPLPPSAVGKGLLGIMERTLKAPFKLVESAAEFVSEESAASQAAPAPPTEQAPGQ</sequence>
<name>A0A5K7YRW9_9BACT</name>
<gene>
    <name evidence="1" type="ORF">DSCA_59560</name>
</gene>
<dbReference type="AlphaFoldDB" id="A0A5K7YRW9"/>
<dbReference type="GO" id="GO:0005886">
    <property type="term" value="C:plasma membrane"/>
    <property type="evidence" value="ECO:0007669"/>
    <property type="project" value="TreeGrafter"/>
</dbReference>
<dbReference type="InterPro" id="IPR052894">
    <property type="entry name" value="AsmA-related"/>
</dbReference>
<evidence type="ECO:0000313" key="1">
    <source>
        <dbReference type="EMBL" id="BBO72026.1"/>
    </source>
</evidence>
<keyword evidence="2" id="KW-1185">Reference proteome</keyword>
<dbReference type="OrthoDB" id="9768949at2"/>
<protein>
    <submittedName>
        <fullName evidence="1">Uncharacterized protein</fullName>
    </submittedName>
</protein>
<organism evidence="1 2">
    <name type="scientific">Desulfosarcina alkanivorans</name>
    <dbReference type="NCBI Taxonomy" id="571177"/>
    <lineage>
        <taxon>Bacteria</taxon>
        <taxon>Pseudomonadati</taxon>
        <taxon>Thermodesulfobacteriota</taxon>
        <taxon>Desulfobacteria</taxon>
        <taxon>Desulfobacterales</taxon>
        <taxon>Desulfosarcinaceae</taxon>
        <taxon>Desulfosarcina</taxon>
    </lineage>
</organism>
<proteinExistence type="predicted"/>
<dbReference type="KEGG" id="dalk:DSCA_59560"/>